<dbReference type="EMBL" id="JSXC01000012">
    <property type="protein sequence ID" value="KHN54421.1"/>
    <property type="molecule type" value="Genomic_DNA"/>
</dbReference>
<evidence type="ECO:0000256" key="2">
    <source>
        <dbReference type="ARBA" id="ARBA00023125"/>
    </source>
</evidence>
<organism evidence="5 6">
    <name type="scientific">Pectobacterium fontis</name>
    <dbReference type="NCBI Taxonomy" id="2558042"/>
    <lineage>
        <taxon>Bacteria</taxon>
        <taxon>Pseudomonadati</taxon>
        <taxon>Pseudomonadota</taxon>
        <taxon>Gammaproteobacteria</taxon>
        <taxon>Enterobacterales</taxon>
        <taxon>Pectobacteriaceae</taxon>
        <taxon>Pectobacterium</taxon>
    </lineage>
</organism>
<dbReference type="InterPro" id="IPR013096">
    <property type="entry name" value="Cupin_2"/>
</dbReference>
<keyword evidence="3" id="KW-0804">Transcription</keyword>
<evidence type="ECO:0000313" key="6">
    <source>
        <dbReference type="Proteomes" id="UP000053038"/>
    </source>
</evidence>
<dbReference type="PANTHER" id="PTHR46797">
    <property type="entry name" value="HTH-TYPE TRANSCRIPTIONAL REGULATOR"/>
    <property type="match status" value="1"/>
</dbReference>
<keyword evidence="2" id="KW-0238">DNA-binding</keyword>
<dbReference type="SMART" id="SM00530">
    <property type="entry name" value="HTH_XRE"/>
    <property type="match status" value="1"/>
</dbReference>
<evidence type="ECO:0000313" key="5">
    <source>
        <dbReference type="EMBL" id="KHN54421.1"/>
    </source>
</evidence>
<comment type="caution">
    <text evidence="5">The sequence shown here is derived from an EMBL/GenBank/DDBJ whole genome shotgun (WGS) entry which is preliminary data.</text>
</comment>
<dbReference type="Gene3D" id="2.60.120.10">
    <property type="entry name" value="Jelly Rolls"/>
    <property type="match status" value="1"/>
</dbReference>
<dbReference type="InterPro" id="IPR014710">
    <property type="entry name" value="RmlC-like_jellyroll"/>
</dbReference>
<dbReference type="OrthoDB" id="9792093at2"/>
<accession>A0A7V8IL55</accession>
<evidence type="ECO:0000256" key="1">
    <source>
        <dbReference type="ARBA" id="ARBA00023015"/>
    </source>
</evidence>
<dbReference type="Gene3D" id="1.10.260.40">
    <property type="entry name" value="lambda repressor-like DNA-binding domains"/>
    <property type="match status" value="1"/>
</dbReference>
<sequence>MSDELTSRIGNTLKTLRHEKGWSLTRASEETRVSKAMLGQIERGESSPTVATLWKIATGMNVAFSTFIEPTLAQENVTYRSGAGVAFRENKAGMHVVPLFPFDEKLRFDMLVIELAAGASSASSAHENGVIEHIIVLEGQLDITVDGQTHRLSVGDALRFAADREHRYHNPAATTARFHDLIHYPDKNNALQAEM</sequence>
<dbReference type="Pfam" id="PF01381">
    <property type="entry name" value="HTH_3"/>
    <property type="match status" value="1"/>
</dbReference>
<keyword evidence="1" id="KW-0805">Transcription regulation</keyword>
<feature type="domain" description="HTH cro/C1-type" evidence="4">
    <location>
        <begin position="13"/>
        <end position="67"/>
    </location>
</feature>
<dbReference type="InterPro" id="IPR011051">
    <property type="entry name" value="RmlC_Cupin_sf"/>
</dbReference>
<dbReference type="PROSITE" id="PS50943">
    <property type="entry name" value="HTH_CROC1"/>
    <property type="match status" value="1"/>
</dbReference>
<dbReference type="PANTHER" id="PTHR46797:SF23">
    <property type="entry name" value="HTH-TYPE TRANSCRIPTIONAL REGULATOR SUTR"/>
    <property type="match status" value="1"/>
</dbReference>
<dbReference type="InterPro" id="IPR050807">
    <property type="entry name" value="TransReg_Diox_bact_type"/>
</dbReference>
<dbReference type="SUPFAM" id="SSF47413">
    <property type="entry name" value="lambda repressor-like DNA-binding domains"/>
    <property type="match status" value="1"/>
</dbReference>
<dbReference type="Pfam" id="PF07883">
    <property type="entry name" value="Cupin_2"/>
    <property type="match status" value="1"/>
</dbReference>
<dbReference type="InterPro" id="IPR010982">
    <property type="entry name" value="Lambda_DNA-bd_dom_sf"/>
</dbReference>
<reference evidence="5 6" key="1">
    <citation type="submission" date="2014-10" db="EMBL/GenBank/DDBJ databases">
        <title>Genome sequence of Pectobacterium carotovorum M022.</title>
        <authorList>
            <person name="Chan K.-G."/>
            <person name="Tan W.-S."/>
        </authorList>
    </citation>
    <scope>NUCLEOTIDE SEQUENCE [LARGE SCALE GENOMIC DNA]</scope>
    <source>
        <strain evidence="5 6">M022</strain>
    </source>
</reference>
<dbReference type="Proteomes" id="UP000053038">
    <property type="component" value="Unassembled WGS sequence"/>
</dbReference>
<evidence type="ECO:0000259" key="4">
    <source>
        <dbReference type="PROSITE" id="PS50943"/>
    </source>
</evidence>
<dbReference type="GO" id="GO:0005829">
    <property type="term" value="C:cytosol"/>
    <property type="evidence" value="ECO:0007669"/>
    <property type="project" value="TreeGrafter"/>
</dbReference>
<keyword evidence="6" id="KW-1185">Reference proteome</keyword>
<proteinExistence type="predicted"/>
<dbReference type="GO" id="GO:0003700">
    <property type="term" value="F:DNA-binding transcription factor activity"/>
    <property type="evidence" value="ECO:0007669"/>
    <property type="project" value="TreeGrafter"/>
</dbReference>
<dbReference type="CDD" id="cd00093">
    <property type="entry name" value="HTH_XRE"/>
    <property type="match status" value="1"/>
</dbReference>
<gene>
    <name evidence="5" type="ORF">OI69_03915</name>
</gene>
<dbReference type="InterPro" id="IPR001387">
    <property type="entry name" value="Cro/C1-type_HTH"/>
</dbReference>
<dbReference type="AlphaFoldDB" id="A0A7V8IL55"/>
<dbReference type="GO" id="GO:0003677">
    <property type="term" value="F:DNA binding"/>
    <property type="evidence" value="ECO:0007669"/>
    <property type="project" value="UniProtKB-KW"/>
</dbReference>
<dbReference type="RefSeq" id="WP_039346418.1">
    <property type="nucleotide sequence ID" value="NZ_JSXC01000012.1"/>
</dbReference>
<protein>
    <submittedName>
        <fullName evidence="5">XRE family transcriptional regulator</fullName>
    </submittedName>
</protein>
<evidence type="ECO:0000256" key="3">
    <source>
        <dbReference type="ARBA" id="ARBA00023163"/>
    </source>
</evidence>
<name>A0A7V8IL55_9GAMM</name>
<dbReference type="SUPFAM" id="SSF51182">
    <property type="entry name" value="RmlC-like cupins"/>
    <property type="match status" value="1"/>
</dbReference>
<dbReference type="CDD" id="cd02209">
    <property type="entry name" value="cupin_XRE_C"/>
    <property type="match status" value="1"/>
</dbReference>